<keyword evidence="1" id="KW-0472">Membrane</keyword>
<keyword evidence="1" id="KW-1133">Transmembrane helix</keyword>
<gene>
    <name evidence="2" type="ORF">A3C24_03445</name>
</gene>
<proteinExistence type="predicted"/>
<keyword evidence="1" id="KW-0812">Transmembrane</keyword>
<accession>A0A1F7GVJ0</accession>
<evidence type="ECO:0000313" key="2">
    <source>
        <dbReference type="EMBL" id="OGK22893.1"/>
    </source>
</evidence>
<evidence type="ECO:0000313" key="3">
    <source>
        <dbReference type="Proteomes" id="UP000177159"/>
    </source>
</evidence>
<evidence type="ECO:0000256" key="1">
    <source>
        <dbReference type="SAM" id="Phobius"/>
    </source>
</evidence>
<comment type="caution">
    <text evidence="2">The sequence shown here is derived from an EMBL/GenBank/DDBJ whole genome shotgun (WGS) entry which is preliminary data.</text>
</comment>
<sequence>MDEPSLCELDFRYCLSYPLRILVDNIGDIFKVSVLVFIVLLAYIFLKKIKINMRTIILTPFAVILASTLILSIFRISRNVSVLGYINLDAIRCEIEHDNIFYAECLDRSARSSVYKSITTADVKKVYAICNILKKDSVYDLEGDCERHICDYIEDYVPNTNSETVKEKQKLCIESYNRYFSKTNLP</sequence>
<organism evidence="2 3">
    <name type="scientific">Candidatus Roizmanbacteria bacterium RIFCSPHIGHO2_02_FULL_37_24</name>
    <dbReference type="NCBI Taxonomy" id="1802037"/>
    <lineage>
        <taxon>Bacteria</taxon>
        <taxon>Candidatus Roizmaniibacteriota</taxon>
    </lineage>
</organism>
<reference evidence="2 3" key="1">
    <citation type="journal article" date="2016" name="Nat. Commun.">
        <title>Thousands of microbial genomes shed light on interconnected biogeochemical processes in an aquifer system.</title>
        <authorList>
            <person name="Anantharaman K."/>
            <person name="Brown C.T."/>
            <person name="Hug L.A."/>
            <person name="Sharon I."/>
            <person name="Castelle C.J."/>
            <person name="Probst A.J."/>
            <person name="Thomas B.C."/>
            <person name="Singh A."/>
            <person name="Wilkins M.J."/>
            <person name="Karaoz U."/>
            <person name="Brodie E.L."/>
            <person name="Williams K.H."/>
            <person name="Hubbard S.S."/>
            <person name="Banfield J.F."/>
        </authorList>
    </citation>
    <scope>NUCLEOTIDE SEQUENCE [LARGE SCALE GENOMIC DNA]</scope>
</reference>
<dbReference type="AlphaFoldDB" id="A0A1F7GVJ0"/>
<feature type="transmembrane region" description="Helical" evidence="1">
    <location>
        <begin position="29"/>
        <end position="46"/>
    </location>
</feature>
<dbReference type="Proteomes" id="UP000177159">
    <property type="component" value="Unassembled WGS sequence"/>
</dbReference>
<dbReference type="EMBL" id="MFZM01000030">
    <property type="protein sequence ID" value="OGK22893.1"/>
    <property type="molecule type" value="Genomic_DNA"/>
</dbReference>
<feature type="transmembrane region" description="Helical" evidence="1">
    <location>
        <begin position="55"/>
        <end position="74"/>
    </location>
</feature>
<name>A0A1F7GVJ0_9BACT</name>
<protein>
    <submittedName>
        <fullName evidence="2">Uncharacterized protein</fullName>
    </submittedName>
</protein>